<dbReference type="InterPro" id="IPR012902">
    <property type="entry name" value="N_methyl_site"/>
</dbReference>
<evidence type="ECO:0000313" key="4">
    <source>
        <dbReference type="Proteomes" id="UP000308508"/>
    </source>
</evidence>
<dbReference type="Proteomes" id="UP000308508">
    <property type="component" value="Unassembled WGS sequence"/>
</dbReference>
<dbReference type="EMBL" id="SROY01000001">
    <property type="protein sequence ID" value="TLX22924.1"/>
    <property type="molecule type" value="Genomic_DNA"/>
</dbReference>
<gene>
    <name evidence="3" type="ORF">E5S66_02560</name>
</gene>
<reference evidence="3 4" key="1">
    <citation type="submission" date="2019-04" db="EMBL/GenBank/DDBJ databases">
        <authorList>
            <person name="Grouzdev D.S."/>
            <person name="Nazina T.N."/>
        </authorList>
    </citation>
    <scope>NUCLEOTIDE SEQUENCE [LARGE SCALE GENOMIC DNA]</scope>
    <source>
        <strain evidence="3 4">SHC 3-19</strain>
    </source>
</reference>
<dbReference type="PROSITE" id="PS00409">
    <property type="entry name" value="PROKAR_NTER_METHYL"/>
    <property type="match status" value="1"/>
</dbReference>
<dbReference type="STRING" id="1123377.GCA_000423885_01442"/>
<dbReference type="Pfam" id="PF07963">
    <property type="entry name" value="N_methyl"/>
    <property type="match status" value="1"/>
</dbReference>
<keyword evidence="2" id="KW-1133">Transmembrane helix</keyword>
<comment type="caution">
    <text evidence="3">The sequence shown here is derived from an EMBL/GenBank/DDBJ whole genome shotgun (WGS) entry which is preliminary data.</text>
</comment>
<dbReference type="AlphaFoldDB" id="A0A5R9PHC8"/>
<dbReference type="NCBIfam" id="TIGR02532">
    <property type="entry name" value="IV_pilin_GFxxxE"/>
    <property type="match status" value="1"/>
</dbReference>
<evidence type="ECO:0000313" key="3">
    <source>
        <dbReference type="EMBL" id="TLX22924.1"/>
    </source>
</evidence>
<protein>
    <submittedName>
        <fullName evidence="3">Type II secretion system protein</fullName>
    </submittedName>
</protein>
<name>A0A5R9PHC8_9GAMM</name>
<feature type="transmembrane region" description="Helical" evidence="2">
    <location>
        <begin position="56"/>
        <end position="79"/>
    </location>
</feature>
<keyword evidence="2" id="KW-0472">Membrane</keyword>
<organism evidence="3 4">
    <name type="scientific">Thermomonas fusca</name>
    <dbReference type="NCBI Taxonomy" id="215690"/>
    <lineage>
        <taxon>Bacteria</taxon>
        <taxon>Pseudomonadati</taxon>
        <taxon>Pseudomonadota</taxon>
        <taxon>Gammaproteobacteria</taxon>
        <taxon>Lysobacterales</taxon>
        <taxon>Lysobacteraceae</taxon>
        <taxon>Thermomonas</taxon>
    </lineage>
</organism>
<proteinExistence type="predicted"/>
<evidence type="ECO:0000256" key="2">
    <source>
        <dbReference type="SAM" id="Phobius"/>
    </source>
</evidence>
<feature type="region of interest" description="Disordered" evidence="1">
    <location>
        <begin position="1"/>
        <end position="34"/>
    </location>
</feature>
<keyword evidence="2" id="KW-0812">Transmembrane</keyword>
<evidence type="ECO:0000256" key="1">
    <source>
        <dbReference type="SAM" id="MobiDB-lite"/>
    </source>
</evidence>
<sequence>MPAGRPVPGRPVSRAPGAGARSAPLGRTGSQAGRLQAGQKAGGVVSLRNARVQGGFTLLEAIVTLVIVSMLVTVLMSALSQSLSLRTRMLRMQGESRQMLLQEAWFRDSLAGAQPPTQRLEADAFSGGIEEVSFVSAAPLMASGSARIAWRLVRDADGDAALHYLDPVAGDLVVVPGPLREAGFAYMAEGDGAQWETAWQSTAPENASRLAEKGRGVLPRLVKFQATTEAGRHLQWLVYLPANLRASDRINIEEGGDAGI</sequence>
<keyword evidence="4" id="KW-1185">Reference proteome</keyword>
<accession>A0A5R9PHC8</accession>